<organism evidence="2 3">
    <name type="scientific">Candidatus Yanofskybacteria bacterium RIFCSPHIGHO2_01_FULL_41_53</name>
    <dbReference type="NCBI Taxonomy" id="1802663"/>
    <lineage>
        <taxon>Bacteria</taxon>
        <taxon>Candidatus Yanofskyibacteriota</taxon>
    </lineage>
</organism>
<protein>
    <recommendedName>
        <fullName evidence="4">Type II secretion system protein GspH</fullName>
    </recommendedName>
</protein>
<proteinExistence type="predicted"/>
<feature type="transmembrane region" description="Helical" evidence="1">
    <location>
        <begin position="12"/>
        <end position="32"/>
    </location>
</feature>
<name>A0A1F8EN06_9BACT</name>
<evidence type="ECO:0000313" key="2">
    <source>
        <dbReference type="EMBL" id="OGN01396.1"/>
    </source>
</evidence>
<dbReference type="Proteomes" id="UP000177117">
    <property type="component" value="Unassembled WGS sequence"/>
</dbReference>
<keyword evidence="1" id="KW-0472">Membrane</keyword>
<dbReference type="EMBL" id="MGJD01000006">
    <property type="protein sequence ID" value="OGN01396.1"/>
    <property type="molecule type" value="Genomic_DNA"/>
</dbReference>
<gene>
    <name evidence="2" type="ORF">A2650_00745</name>
</gene>
<keyword evidence="1" id="KW-1133">Transmembrane helix</keyword>
<comment type="caution">
    <text evidence="2">The sequence shown here is derived from an EMBL/GenBank/DDBJ whole genome shotgun (WGS) entry which is preliminary data.</text>
</comment>
<keyword evidence="1" id="KW-0812">Transmembrane</keyword>
<evidence type="ECO:0000256" key="1">
    <source>
        <dbReference type="SAM" id="Phobius"/>
    </source>
</evidence>
<evidence type="ECO:0000313" key="3">
    <source>
        <dbReference type="Proteomes" id="UP000177117"/>
    </source>
</evidence>
<reference evidence="2 3" key="1">
    <citation type="journal article" date="2016" name="Nat. Commun.">
        <title>Thousands of microbial genomes shed light on interconnected biogeochemical processes in an aquifer system.</title>
        <authorList>
            <person name="Anantharaman K."/>
            <person name="Brown C.T."/>
            <person name="Hug L.A."/>
            <person name="Sharon I."/>
            <person name="Castelle C.J."/>
            <person name="Probst A.J."/>
            <person name="Thomas B.C."/>
            <person name="Singh A."/>
            <person name="Wilkins M.J."/>
            <person name="Karaoz U."/>
            <person name="Brodie E.L."/>
            <person name="Williams K.H."/>
            <person name="Hubbard S.S."/>
            <person name="Banfield J.F."/>
        </authorList>
    </citation>
    <scope>NUCLEOTIDE SEQUENCE [LARGE SCALE GENOMIC DNA]</scope>
</reference>
<sequence length="221" mass="24316">MRLLKANFKKGFTLIEILIVSGITIFLTLNLISNVIRSRLNITEVARIVVSDIRTAQANALSSKQYKDPITGLVTYRCGYGLHKLDSSESAAQNPPVPANSSYFIFVGRDAQSSGCPAANNAYQSSQDMAVVFTRVLDSRLELLSPTTGNNPRFDDIYFKVPDGKIFINNLHDLGPNPPRKNKVQIIVRKIGVNCPSSDCVYICVYASGKIETRSNVCDPL</sequence>
<dbReference type="NCBIfam" id="TIGR02532">
    <property type="entry name" value="IV_pilin_GFxxxE"/>
    <property type="match status" value="1"/>
</dbReference>
<dbReference type="AlphaFoldDB" id="A0A1F8EN06"/>
<accession>A0A1F8EN06</accession>
<evidence type="ECO:0008006" key="4">
    <source>
        <dbReference type="Google" id="ProtNLM"/>
    </source>
</evidence>
<dbReference type="InterPro" id="IPR012902">
    <property type="entry name" value="N_methyl_site"/>
</dbReference>